<gene>
    <name evidence="5" type="ORF">AOQ84DRAFT_322110</name>
</gene>
<evidence type="ECO:0000256" key="1">
    <source>
        <dbReference type="ARBA" id="ARBA00022741"/>
    </source>
</evidence>
<dbReference type="PROSITE" id="PS51192">
    <property type="entry name" value="HELICASE_ATP_BIND_1"/>
    <property type="match status" value="1"/>
</dbReference>
<dbReference type="OrthoDB" id="448448at2759"/>
<dbReference type="PANTHER" id="PTHR45626">
    <property type="entry name" value="TRANSCRIPTION TERMINATION FACTOR 2-RELATED"/>
    <property type="match status" value="1"/>
</dbReference>
<keyword evidence="6" id="KW-1185">Reference proteome</keyword>
<reference evidence="5 6" key="1">
    <citation type="journal article" date="2016" name="Nat. Commun.">
        <title>Ectomycorrhizal ecology is imprinted in the genome of the dominant symbiotic fungus Cenococcum geophilum.</title>
        <authorList>
            <consortium name="DOE Joint Genome Institute"/>
            <person name="Peter M."/>
            <person name="Kohler A."/>
            <person name="Ohm R.A."/>
            <person name="Kuo A."/>
            <person name="Krutzmann J."/>
            <person name="Morin E."/>
            <person name="Arend M."/>
            <person name="Barry K.W."/>
            <person name="Binder M."/>
            <person name="Choi C."/>
            <person name="Clum A."/>
            <person name="Copeland A."/>
            <person name="Grisel N."/>
            <person name="Haridas S."/>
            <person name="Kipfer T."/>
            <person name="LaButti K."/>
            <person name="Lindquist E."/>
            <person name="Lipzen A."/>
            <person name="Maire R."/>
            <person name="Meier B."/>
            <person name="Mihaltcheva S."/>
            <person name="Molinier V."/>
            <person name="Murat C."/>
            <person name="Poggeler S."/>
            <person name="Quandt C.A."/>
            <person name="Sperisen C."/>
            <person name="Tritt A."/>
            <person name="Tisserant E."/>
            <person name="Crous P.W."/>
            <person name="Henrissat B."/>
            <person name="Nehls U."/>
            <person name="Egli S."/>
            <person name="Spatafora J.W."/>
            <person name="Grigoriev I.V."/>
            <person name="Martin F.M."/>
        </authorList>
    </citation>
    <scope>NUCLEOTIDE SEQUENCE [LARGE SCALE GENOMIC DNA]</scope>
    <source>
        <strain evidence="5 6">CBS 207.34</strain>
    </source>
</reference>
<proteinExistence type="predicted"/>
<dbReference type="PANTHER" id="PTHR45626:SF22">
    <property type="entry name" value="DNA REPAIR PROTEIN RAD5"/>
    <property type="match status" value="1"/>
</dbReference>
<organism evidence="5 6">
    <name type="scientific">Glonium stellatum</name>
    <dbReference type="NCBI Taxonomy" id="574774"/>
    <lineage>
        <taxon>Eukaryota</taxon>
        <taxon>Fungi</taxon>
        <taxon>Dikarya</taxon>
        <taxon>Ascomycota</taxon>
        <taxon>Pezizomycotina</taxon>
        <taxon>Dothideomycetes</taxon>
        <taxon>Pleosporomycetidae</taxon>
        <taxon>Gloniales</taxon>
        <taxon>Gloniaceae</taxon>
        <taxon>Glonium</taxon>
    </lineage>
</organism>
<dbReference type="GO" id="GO:0006281">
    <property type="term" value="P:DNA repair"/>
    <property type="evidence" value="ECO:0007669"/>
    <property type="project" value="TreeGrafter"/>
</dbReference>
<dbReference type="InterPro" id="IPR027417">
    <property type="entry name" value="P-loop_NTPase"/>
</dbReference>
<dbReference type="Pfam" id="PF00176">
    <property type="entry name" value="SNF2-rel_dom"/>
    <property type="match status" value="1"/>
</dbReference>
<dbReference type="InterPro" id="IPR014001">
    <property type="entry name" value="Helicase_ATP-bd"/>
</dbReference>
<evidence type="ECO:0000256" key="2">
    <source>
        <dbReference type="ARBA" id="ARBA00022801"/>
    </source>
</evidence>
<dbReference type="InterPro" id="IPR050628">
    <property type="entry name" value="SNF2_RAD54_helicase_TF"/>
</dbReference>
<dbReference type="Gene3D" id="3.40.50.10810">
    <property type="entry name" value="Tandem AAA-ATPase domain"/>
    <property type="match status" value="1"/>
</dbReference>
<evidence type="ECO:0000313" key="6">
    <source>
        <dbReference type="Proteomes" id="UP000250140"/>
    </source>
</evidence>
<keyword evidence="1" id="KW-0547">Nucleotide-binding</keyword>
<protein>
    <recommendedName>
        <fullName evidence="4">Helicase ATP-binding domain-containing protein</fullName>
    </recommendedName>
</protein>
<keyword evidence="3" id="KW-0067">ATP-binding</keyword>
<dbReference type="Proteomes" id="UP000250140">
    <property type="component" value="Unassembled WGS sequence"/>
</dbReference>
<evidence type="ECO:0000256" key="3">
    <source>
        <dbReference type="ARBA" id="ARBA00022840"/>
    </source>
</evidence>
<dbReference type="GO" id="GO:0005524">
    <property type="term" value="F:ATP binding"/>
    <property type="evidence" value="ECO:0007669"/>
    <property type="project" value="UniProtKB-KW"/>
</dbReference>
<dbReference type="InterPro" id="IPR000330">
    <property type="entry name" value="SNF2_N"/>
</dbReference>
<evidence type="ECO:0000259" key="4">
    <source>
        <dbReference type="PROSITE" id="PS51192"/>
    </source>
</evidence>
<dbReference type="SMART" id="SM00487">
    <property type="entry name" value="DEXDc"/>
    <property type="match status" value="1"/>
</dbReference>
<name>A0A8E2EW56_9PEZI</name>
<dbReference type="EMBL" id="KV750161">
    <property type="protein sequence ID" value="OCL05964.1"/>
    <property type="molecule type" value="Genomic_DNA"/>
</dbReference>
<sequence length="534" mass="60436">MLDLITAGYLHSLRTYSELIFTAVLASSSLNTVLRKPTHGKGIVSTSINIIGPERIADDVGNTLADASAYLQHPFFLHARIKYINPQYFYSENEKKDLRHLIGPPMASPRFLRLSEGVESLLESLDDLSRLAPSPDRPFVSAAIGEGLILTTLKRFGLPVAVKHQEDGVKFILNREDPAFCDSVTSDLKALISCRSSFHHPELFLGGIVADVMGLGKTLTMLSAVVYSKDAAMEFVKANSYQAKPQLTRATLIVVTSLLSLPQQYHRINCNDMSCCRHLKPGTLRVALFHGDTRAKTTEALIDYDIVLTTYRTLAFDWKGHRILQKIGWFRVVLDEAHWIRNQSSEQFKAAEGLQAERRWCLTGTPIQNSLDDLRSLLRFLQFQPFAKQAFFEEHIVEPLRSDSHDSFRNLKLLLRTICLRRNADYLHLPPKETKEVFITLTPEEREVYDRILKGCQAEFDRIVSTKSETKKYNVLFTTIMMLRRLCNHGTLQVAPPSWLFCEVCGGEDENIVTLLGSLETSPECSRCLVRQEC</sequence>
<dbReference type="InterPro" id="IPR038718">
    <property type="entry name" value="SNF2-like_sf"/>
</dbReference>
<dbReference type="AlphaFoldDB" id="A0A8E2EW56"/>
<dbReference type="GO" id="GO:0005634">
    <property type="term" value="C:nucleus"/>
    <property type="evidence" value="ECO:0007669"/>
    <property type="project" value="TreeGrafter"/>
</dbReference>
<dbReference type="CDD" id="cd18008">
    <property type="entry name" value="DEXDc_SHPRH-like"/>
    <property type="match status" value="1"/>
</dbReference>
<evidence type="ECO:0000313" key="5">
    <source>
        <dbReference type="EMBL" id="OCL05964.1"/>
    </source>
</evidence>
<dbReference type="SUPFAM" id="SSF52540">
    <property type="entry name" value="P-loop containing nucleoside triphosphate hydrolases"/>
    <property type="match status" value="2"/>
</dbReference>
<feature type="domain" description="Helicase ATP-binding" evidence="4">
    <location>
        <begin position="198"/>
        <end position="384"/>
    </location>
</feature>
<dbReference type="Gene3D" id="3.40.50.300">
    <property type="entry name" value="P-loop containing nucleotide triphosphate hydrolases"/>
    <property type="match status" value="1"/>
</dbReference>
<keyword evidence="2" id="KW-0378">Hydrolase</keyword>
<dbReference type="GO" id="GO:0016787">
    <property type="term" value="F:hydrolase activity"/>
    <property type="evidence" value="ECO:0007669"/>
    <property type="project" value="UniProtKB-KW"/>
</dbReference>
<accession>A0A8E2EW56</accession>
<dbReference type="GO" id="GO:0008094">
    <property type="term" value="F:ATP-dependent activity, acting on DNA"/>
    <property type="evidence" value="ECO:0007669"/>
    <property type="project" value="TreeGrafter"/>
</dbReference>